<dbReference type="Proteomes" id="UP000008063">
    <property type="component" value="Unassembled WGS sequence"/>
</dbReference>
<dbReference type="GO" id="GO:0005829">
    <property type="term" value="C:cytosol"/>
    <property type="evidence" value="ECO:0007669"/>
    <property type="project" value="TreeGrafter"/>
</dbReference>
<evidence type="ECO:0008006" key="4">
    <source>
        <dbReference type="Google" id="ProtNLM"/>
    </source>
</evidence>
<protein>
    <recommendedName>
        <fullName evidence="4">Methyltransferase-domain-containing protein</fullName>
    </recommendedName>
</protein>
<evidence type="ECO:0000256" key="1">
    <source>
        <dbReference type="SAM" id="MobiDB-lite"/>
    </source>
</evidence>
<dbReference type="GO" id="GO:0008757">
    <property type="term" value="F:S-adenosylmethionine-dependent methyltransferase activity"/>
    <property type="evidence" value="ECO:0007669"/>
    <property type="project" value="UniProtKB-ARBA"/>
</dbReference>
<accession>F8Q9G9</accession>
<dbReference type="PANTHER" id="PTHR14614:SF109">
    <property type="entry name" value="RIBOSOMAL LYSINE N-METHYLTRANSFERASE 5"/>
    <property type="match status" value="1"/>
</dbReference>
<dbReference type="GO" id="GO:0032991">
    <property type="term" value="C:protein-containing complex"/>
    <property type="evidence" value="ECO:0007669"/>
    <property type="project" value="TreeGrafter"/>
</dbReference>
<evidence type="ECO:0000313" key="3">
    <source>
        <dbReference type="Proteomes" id="UP000008063"/>
    </source>
</evidence>
<gene>
    <name evidence="2" type="ORF">SERLA73DRAFT_95919</name>
</gene>
<feature type="region of interest" description="Disordered" evidence="1">
    <location>
        <begin position="70"/>
        <end position="96"/>
    </location>
</feature>
<keyword evidence="3" id="KW-1185">Reference proteome</keyword>
<dbReference type="SUPFAM" id="SSF53335">
    <property type="entry name" value="S-adenosyl-L-methionine-dependent methyltransferases"/>
    <property type="match status" value="1"/>
</dbReference>
<dbReference type="AlphaFoldDB" id="F8Q9G9"/>
<dbReference type="HOGENOM" id="CLU_061628_0_0_1"/>
<dbReference type="Pfam" id="PF10294">
    <property type="entry name" value="Methyltransf_16"/>
    <property type="match status" value="1"/>
</dbReference>
<sequence length="332" mass="37434">MSTSLIKLSPETEQVHDADEEVFIVYTNLKSASKDLVGPDGFRGLGHVDSRQDTLSVKFELVAPLQPDNSLSLTSGPVTTPPAKKVKGKRRKSRDNAQAQLKTIEVELVQDKTALRTRKGDTGSVLWRASNEFAQVVLQQHNFKMENSIFDHALLAESHVVELGSGTGLLSVVLSPLVRRHTATDIPDLLPLIRKNVKLNFSGWPKTTGVGSNIFVEELDWQTLQTLPLSSRHRYCPWIAENPADLVLVVDCIYHPSLLPSLVETIDYLSEPGRTWVMIVVELRQEDVVREFLDLWIKRDDWLLWRVNGLLDLHFAVWVGHKKGPRNEENND</sequence>
<name>F8Q9G9_SERL3</name>
<evidence type="ECO:0000313" key="2">
    <source>
        <dbReference type="EMBL" id="EGN95224.1"/>
    </source>
</evidence>
<dbReference type="InParanoid" id="F8Q9G9"/>
<dbReference type="OMA" id="WHASVDF"/>
<dbReference type="Gene3D" id="3.40.50.150">
    <property type="entry name" value="Vaccinia Virus protein VP39"/>
    <property type="match status" value="1"/>
</dbReference>
<dbReference type="eggNOG" id="KOG1018">
    <property type="taxonomic scope" value="Eukaryota"/>
</dbReference>
<dbReference type="PANTHER" id="PTHR14614">
    <property type="entry name" value="HEPATOCELLULAR CARCINOMA-ASSOCIATED ANTIGEN"/>
    <property type="match status" value="1"/>
</dbReference>
<feature type="compositionally biased region" description="Basic residues" evidence="1">
    <location>
        <begin position="84"/>
        <end position="93"/>
    </location>
</feature>
<dbReference type="EMBL" id="GL945486">
    <property type="protein sequence ID" value="EGN95224.1"/>
    <property type="molecule type" value="Genomic_DNA"/>
</dbReference>
<dbReference type="InterPro" id="IPR029063">
    <property type="entry name" value="SAM-dependent_MTases_sf"/>
</dbReference>
<dbReference type="OrthoDB" id="2529286at2759"/>
<dbReference type="InterPro" id="IPR019410">
    <property type="entry name" value="Methyltransf_16"/>
</dbReference>
<proteinExistence type="predicted"/>
<organism evidence="3">
    <name type="scientific">Serpula lacrymans var. lacrymans (strain S7.3)</name>
    <name type="common">Dry rot fungus</name>
    <dbReference type="NCBI Taxonomy" id="936435"/>
    <lineage>
        <taxon>Eukaryota</taxon>
        <taxon>Fungi</taxon>
        <taxon>Dikarya</taxon>
        <taxon>Basidiomycota</taxon>
        <taxon>Agaricomycotina</taxon>
        <taxon>Agaricomycetes</taxon>
        <taxon>Agaricomycetidae</taxon>
        <taxon>Boletales</taxon>
        <taxon>Coniophorineae</taxon>
        <taxon>Serpulaceae</taxon>
        <taxon>Serpula</taxon>
    </lineage>
</organism>
<reference evidence="3" key="1">
    <citation type="journal article" date="2011" name="Science">
        <title>The plant cell wall-decomposing machinery underlies the functional diversity of forest fungi.</title>
        <authorList>
            <person name="Eastwood D.C."/>
            <person name="Floudas D."/>
            <person name="Binder M."/>
            <person name="Majcherczyk A."/>
            <person name="Schneider P."/>
            <person name="Aerts A."/>
            <person name="Asiegbu F.O."/>
            <person name="Baker S.E."/>
            <person name="Barry K."/>
            <person name="Bendiksby M."/>
            <person name="Blumentritt M."/>
            <person name="Coutinho P.M."/>
            <person name="Cullen D."/>
            <person name="de Vries R.P."/>
            <person name="Gathman A."/>
            <person name="Goodell B."/>
            <person name="Henrissat B."/>
            <person name="Ihrmark K."/>
            <person name="Kauserud H."/>
            <person name="Kohler A."/>
            <person name="LaButti K."/>
            <person name="Lapidus A."/>
            <person name="Lavin J.L."/>
            <person name="Lee Y.-H."/>
            <person name="Lindquist E."/>
            <person name="Lilly W."/>
            <person name="Lucas S."/>
            <person name="Morin E."/>
            <person name="Murat C."/>
            <person name="Oguiza J.A."/>
            <person name="Park J."/>
            <person name="Pisabarro A.G."/>
            <person name="Riley R."/>
            <person name="Rosling A."/>
            <person name="Salamov A."/>
            <person name="Schmidt O."/>
            <person name="Schmutz J."/>
            <person name="Skrede I."/>
            <person name="Stenlid J."/>
            <person name="Wiebenga A."/>
            <person name="Xie X."/>
            <person name="Kuees U."/>
            <person name="Hibbett D.S."/>
            <person name="Hoffmeister D."/>
            <person name="Hoegberg N."/>
            <person name="Martin F."/>
            <person name="Grigoriev I.V."/>
            <person name="Watkinson S.C."/>
        </authorList>
    </citation>
    <scope>NUCLEOTIDE SEQUENCE [LARGE SCALE GENOMIC DNA]</scope>
    <source>
        <strain evidence="3">strain S7.3</strain>
    </source>
</reference>
<dbReference type="STRING" id="936435.F8Q9G9"/>